<comment type="caution">
    <text evidence="3">The sequence shown here is derived from an EMBL/GenBank/DDBJ whole genome shotgun (WGS) entry which is preliminary data.</text>
</comment>
<dbReference type="EMBL" id="AJWY01009847">
    <property type="protein sequence ID" value="EKC57196.1"/>
    <property type="molecule type" value="Genomic_DNA"/>
</dbReference>
<name>K1TDE0_9ZZZZ</name>
<sequence>MGGVNKQFLLIDGVPVLIRTLKAFENSDLIKEIIISAREEDIPQIFAMVKDYSVNKVSNIVKGGCTRQESVFNAVRCCMTESDYIAIHDGARPLVNRETIEKTIFAAFDFDAAAPGIPVKDTIKTVSDEGIVTSTPARDSLRAIQTP</sequence>
<dbReference type="PANTHER" id="PTHR32125:SF4">
    <property type="entry name" value="2-C-METHYL-D-ERYTHRITOL 4-PHOSPHATE CYTIDYLYLTRANSFERASE, CHLOROPLASTIC"/>
    <property type="match status" value="1"/>
</dbReference>
<proteinExistence type="predicted"/>
<accession>K1TDE0</accession>
<keyword evidence="2 3" id="KW-0548">Nucleotidyltransferase</keyword>
<evidence type="ECO:0000256" key="1">
    <source>
        <dbReference type="ARBA" id="ARBA00022679"/>
    </source>
</evidence>
<dbReference type="Pfam" id="PF01128">
    <property type="entry name" value="IspD"/>
    <property type="match status" value="1"/>
</dbReference>
<keyword evidence="1 3" id="KW-0808">Transferase</keyword>
<evidence type="ECO:0000256" key="2">
    <source>
        <dbReference type="ARBA" id="ARBA00022695"/>
    </source>
</evidence>
<dbReference type="PANTHER" id="PTHR32125">
    <property type="entry name" value="2-C-METHYL-D-ERYTHRITOL 4-PHOSPHATE CYTIDYLYLTRANSFERASE, CHLOROPLASTIC"/>
    <property type="match status" value="1"/>
</dbReference>
<dbReference type="Gene3D" id="3.90.550.10">
    <property type="entry name" value="Spore Coat Polysaccharide Biosynthesis Protein SpsA, Chain A"/>
    <property type="match status" value="1"/>
</dbReference>
<gene>
    <name evidence="3" type="ORF">LEA_14474</name>
</gene>
<reference evidence="3" key="1">
    <citation type="journal article" date="2013" name="Environ. Microbiol.">
        <title>Microbiota from the distal guts of lean and obese adolescents exhibit partial functional redundancy besides clear differences in community structure.</title>
        <authorList>
            <person name="Ferrer M."/>
            <person name="Ruiz A."/>
            <person name="Lanza F."/>
            <person name="Haange S.B."/>
            <person name="Oberbach A."/>
            <person name="Till H."/>
            <person name="Bargiela R."/>
            <person name="Campoy C."/>
            <person name="Segura M.T."/>
            <person name="Richter M."/>
            <person name="von Bergen M."/>
            <person name="Seifert J."/>
            <person name="Suarez A."/>
        </authorList>
    </citation>
    <scope>NUCLEOTIDE SEQUENCE</scope>
</reference>
<protein>
    <submittedName>
        <fullName evidence="3">2-C-methyl-D-erythritol 4-phosphate cytidylyltransferase</fullName>
    </submittedName>
</protein>
<dbReference type="InterPro" id="IPR050088">
    <property type="entry name" value="IspD/TarI_cytidylyltransf_bact"/>
</dbReference>
<dbReference type="SUPFAM" id="SSF53448">
    <property type="entry name" value="Nucleotide-diphospho-sugar transferases"/>
    <property type="match status" value="1"/>
</dbReference>
<dbReference type="GO" id="GO:0050518">
    <property type="term" value="F:2-C-methyl-D-erythritol 4-phosphate cytidylyltransferase activity"/>
    <property type="evidence" value="ECO:0007669"/>
    <property type="project" value="TreeGrafter"/>
</dbReference>
<dbReference type="InterPro" id="IPR029044">
    <property type="entry name" value="Nucleotide-diphossugar_trans"/>
</dbReference>
<dbReference type="InterPro" id="IPR034683">
    <property type="entry name" value="IspD/TarI"/>
</dbReference>
<evidence type="ECO:0000313" key="3">
    <source>
        <dbReference type="EMBL" id="EKC57196.1"/>
    </source>
</evidence>
<feature type="non-terminal residue" evidence="3">
    <location>
        <position position="147"/>
    </location>
</feature>
<organism evidence="3">
    <name type="scientific">human gut metagenome</name>
    <dbReference type="NCBI Taxonomy" id="408170"/>
    <lineage>
        <taxon>unclassified sequences</taxon>
        <taxon>metagenomes</taxon>
        <taxon>organismal metagenomes</taxon>
    </lineage>
</organism>
<dbReference type="AlphaFoldDB" id="K1TDE0"/>